<gene>
    <name evidence="1" type="ORF">B0H16DRAFT_1714501</name>
</gene>
<evidence type="ECO:0000313" key="2">
    <source>
        <dbReference type="Proteomes" id="UP001215598"/>
    </source>
</evidence>
<sequence length="53" mass="5568">MSLDHDDSRLGPVGCSLITVLGNNCGDTTVVCDAPDEQWGEGRLGVGVQMIVH</sequence>
<evidence type="ECO:0000313" key="1">
    <source>
        <dbReference type="EMBL" id="KAJ7772304.1"/>
    </source>
</evidence>
<comment type="caution">
    <text evidence="1">The sequence shown here is derived from an EMBL/GenBank/DDBJ whole genome shotgun (WGS) entry which is preliminary data.</text>
</comment>
<proteinExistence type="predicted"/>
<dbReference type="AlphaFoldDB" id="A0AAD7JUY6"/>
<keyword evidence="2" id="KW-1185">Reference proteome</keyword>
<dbReference type="EMBL" id="JARKIB010000014">
    <property type="protein sequence ID" value="KAJ7772304.1"/>
    <property type="molecule type" value="Genomic_DNA"/>
</dbReference>
<protein>
    <submittedName>
        <fullName evidence="1">Uncharacterized protein</fullName>
    </submittedName>
</protein>
<name>A0AAD7JUY6_9AGAR</name>
<accession>A0AAD7JUY6</accession>
<organism evidence="1 2">
    <name type="scientific">Mycena metata</name>
    <dbReference type="NCBI Taxonomy" id="1033252"/>
    <lineage>
        <taxon>Eukaryota</taxon>
        <taxon>Fungi</taxon>
        <taxon>Dikarya</taxon>
        <taxon>Basidiomycota</taxon>
        <taxon>Agaricomycotina</taxon>
        <taxon>Agaricomycetes</taxon>
        <taxon>Agaricomycetidae</taxon>
        <taxon>Agaricales</taxon>
        <taxon>Marasmiineae</taxon>
        <taxon>Mycenaceae</taxon>
        <taxon>Mycena</taxon>
    </lineage>
</organism>
<reference evidence="1" key="1">
    <citation type="submission" date="2023-03" db="EMBL/GenBank/DDBJ databases">
        <title>Massive genome expansion in bonnet fungi (Mycena s.s.) driven by repeated elements and novel gene families across ecological guilds.</title>
        <authorList>
            <consortium name="Lawrence Berkeley National Laboratory"/>
            <person name="Harder C.B."/>
            <person name="Miyauchi S."/>
            <person name="Viragh M."/>
            <person name="Kuo A."/>
            <person name="Thoen E."/>
            <person name="Andreopoulos B."/>
            <person name="Lu D."/>
            <person name="Skrede I."/>
            <person name="Drula E."/>
            <person name="Henrissat B."/>
            <person name="Morin E."/>
            <person name="Kohler A."/>
            <person name="Barry K."/>
            <person name="LaButti K."/>
            <person name="Morin E."/>
            <person name="Salamov A."/>
            <person name="Lipzen A."/>
            <person name="Mereny Z."/>
            <person name="Hegedus B."/>
            <person name="Baldrian P."/>
            <person name="Stursova M."/>
            <person name="Weitz H."/>
            <person name="Taylor A."/>
            <person name="Grigoriev I.V."/>
            <person name="Nagy L.G."/>
            <person name="Martin F."/>
            <person name="Kauserud H."/>
        </authorList>
    </citation>
    <scope>NUCLEOTIDE SEQUENCE</scope>
    <source>
        <strain evidence="1">CBHHK182m</strain>
    </source>
</reference>
<dbReference type="Proteomes" id="UP001215598">
    <property type="component" value="Unassembled WGS sequence"/>
</dbReference>